<feature type="compositionally biased region" description="Polar residues" evidence="1">
    <location>
        <begin position="58"/>
        <end position="88"/>
    </location>
</feature>
<dbReference type="AlphaFoldDB" id="A0A9W8N6S1"/>
<feature type="compositionally biased region" description="Polar residues" evidence="1">
    <location>
        <begin position="296"/>
        <end position="311"/>
    </location>
</feature>
<feature type="compositionally biased region" description="Low complexity" evidence="1">
    <location>
        <begin position="1"/>
        <end position="13"/>
    </location>
</feature>
<feature type="compositionally biased region" description="Polar residues" evidence="1">
    <location>
        <begin position="237"/>
        <end position="257"/>
    </location>
</feature>
<feature type="compositionally biased region" description="Low complexity" evidence="1">
    <location>
        <begin position="279"/>
        <end position="289"/>
    </location>
</feature>
<evidence type="ECO:0000313" key="2">
    <source>
        <dbReference type="EMBL" id="KAJ3560127.1"/>
    </source>
</evidence>
<feature type="compositionally biased region" description="Pro residues" evidence="1">
    <location>
        <begin position="32"/>
        <end position="43"/>
    </location>
</feature>
<sequence length="405" mass="42874">MSHWPHAGPGTTGNPPPLPPRNDGHGLVPTPDAVPRPALPPRPVVGVQRESVPISGVQRPSSYNQNGQPANPGHSTTPHNAGYQQYQPGNPDISGYRTAGHSDISHLFPGGKIPPPPPLPASSTADKSPRTAPITGSPSTSVAPSVSEPALGSPSGLNARSSQVQGAVQQTVSTQNTPTPRDSWQHVDSKRDTTPSTNTYKANHNPPRQPYVQDEGSEPTAYDDVAAINESLLTMRLENSSETTPSYSSQPSSNTAPSIPRKVPSQTQQSIPQSPPSGTPTGSTTQESPTNPPPKASTSNATPNAPPTQSGAAARECISSNVTFAATWYTHSRAPDFPICESCYENQIRRSPFAGEFKRTYHDDGKPRALRVEKPTDQGLSLGILAIKRFARRRGRVHGSALGDP</sequence>
<comment type="caution">
    <text evidence="2">The sequence shown here is derived from an EMBL/GenBank/DDBJ whole genome shotgun (WGS) entry which is preliminary data.</text>
</comment>
<protein>
    <submittedName>
        <fullName evidence="2">Uncharacterized protein</fullName>
    </submittedName>
</protein>
<evidence type="ECO:0000313" key="3">
    <source>
        <dbReference type="Proteomes" id="UP001148614"/>
    </source>
</evidence>
<name>A0A9W8N6S1_9PEZI</name>
<dbReference type="VEuPathDB" id="FungiDB:F4678DRAFT_105726"/>
<proteinExistence type="predicted"/>
<evidence type="ECO:0000256" key="1">
    <source>
        <dbReference type="SAM" id="MobiDB-lite"/>
    </source>
</evidence>
<dbReference type="Proteomes" id="UP001148614">
    <property type="component" value="Unassembled WGS sequence"/>
</dbReference>
<feature type="compositionally biased region" description="Basic and acidic residues" evidence="1">
    <location>
        <begin position="183"/>
        <end position="193"/>
    </location>
</feature>
<dbReference type="EMBL" id="JANPWZ010002307">
    <property type="protein sequence ID" value="KAJ3560127.1"/>
    <property type="molecule type" value="Genomic_DNA"/>
</dbReference>
<reference evidence="2" key="1">
    <citation type="submission" date="2022-07" db="EMBL/GenBank/DDBJ databases">
        <title>Genome Sequence of Xylaria arbuscula.</title>
        <authorList>
            <person name="Buettner E."/>
        </authorList>
    </citation>
    <scope>NUCLEOTIDE SEQUENCE</scope>
    <source>
        <strain evidence="2">VT107</strain>
    </source>
</reference>
<accession>A0A9W8N6S1</accession>
<gene>
    <name evidence="2" type="ORF">NPX13_g9417</name>
</gene>
<feature type="compositionally biased region" description="Polar residues" evidence="1">
    <location>
        <begin position="155"/>
        <end position="182"/>
    </location>
</feature>
<organism evidence="2 3">
    <name type="scientific">Xylaria arbuscula</name>
    <dbReference type="NCBI Taxonomy" id="114810"/>
    <lineage>
        <taxon>Eukaryota</taxon>
        <taxon>Fungi</taxon>
        <taxon>Dikarya</taxon>
        <taxon>Ascomycota</taxon>
        <taxon>Pezizomycotina</taxon>
        <taxon>Sordariomycetes</taxon>
        <taxon>Xylariomycetidae</taxon>
        <taxon>Xylariales</taxon>
        <taxon>Xylariaceae</taxon>
        <taxon>Xylaria</taxon>
    </lineage>
</organism>
<keyword evidence="3" id="KW-1185">Reference proteome</keyword>
<feature type="compositionally biased region" description="Polar residues" evidence="1">
    <location>
        <begin position="134"/>
        <end position="144"/>
    </location>
</feature>
<feature type="region of interest" description="Disordered" evidence="1">
    <location>
        <begin position="1"/>
        <end position="314"/>
    </location>
</feature>